<keyword evidence="5" id="KW-1185">Reference proteome</keyword>
<evidence type="ECO:0000313" key="4">
    <source>
        <dbReference type="EMBL" id="RYB92095.1"/>
    </source>
</evidence>
<sequence length="402" mass="44491">MPARSAPRWALILLLVVPLLGWQPATADDGPIDDATGDPTNVSTHATARQRIRLEVLPQIVQHGGRVADADHASTAVVATVRPVRKGRRVELEVLRGDTWEHLATARQNRRGRAQLAVPPAADGRASSYRVRALAHDGLPAITSAPATDQRWLQPTWTDEFTGTTLRPDWRDRGLEHVHESRRSCAKGDPRAVQVAGGAVRLSVIKDPDATTRCRIVGRDAVPGRFAYRLNGHIGTEGAFSFRYGVAAARVKFQRLRGQHGAFWLQPSGGIHPGALGNEIDVVEYFGDHHPQGGLASFVHRFDGARKVTTGGWIDRPESYLASRSDGWSKGYHVFSVEWTPRQLVYRIDGKVTGRVRGRISAERQFVILSLIAANYEIPKIREGRLPQHMYVDWVRVWETGG</sequence>
<evidence type="ECO:0000256" key="1">
    <source>
        <dbReference type="ARBA" id="ARBA00006865"/>
    </source>
</evidence>
<gene>
    <name evidence="4" type="ORF">EUA93_18555</name>
</gene>
<dbReference type="PROSITE" id="PS51762">
    <property type="entry name" value="GH16_2"/>
    <property type="match status" value="1"/>
</dbReference>
<dbReference type="PANTHER" id="PTHR10963:SF55">
    <property type="entry name" value="GLYCOSIDE HYDROLASE FAMILY 16 PROTEIN"/>
    <property type="match status" value="1"/>
</dbReference>
<feature type="domain" description="GH16" evidence="3">
    <location>
        <begin position="159"/>
        <end position="402"/>
    </location>
</feature>
<dbReference type="OrthoDB" id="9809583at2"/>
<feature type="chain" id="PRO_5020644321" evidence="2">
    <location>
        <begin position="28"/>
        <end position="402"/>
    </location>
</feature>
<evidence type="ECO:0000256" key="2">
    <source>
        <dbReference type="SAM" id="SignalP"/>
    </source>
</evidence>
<evidence type="ECO:0000313" key="5">
    <source>
        <dbReference type="Proteomes" id="UP000294071"/>
    </source>
</evidence>
<dbReference type="Proteomes" id="UP000294071">
    <property type="component" value="Unassembled WGS sequence"/>
</dbReference>
<dbReference type="SUPFAM" id="SSF49899">
    <property type="entry name" value="Concanavalin A-like lectins/glucanases"/>
    <property type="match status" value="1"/>
</dbReference>
<comment type="caution">
    <text evidence="4">The sequence shown here is derived from an EMBL/GenBank/DDBJ whole genome shotgun (WGS) entry which is preliminary data.</text>
</comment>
<dbReference type="InterPro" id="IPR000757">
    <property type="entry name" value="Beta-glucanase-like"/>
</dbReference>
<keyword evidence="2" id="KW-0732">Signal</keyword>
<dbReference type="InterPro" id="IPR050546">
    <property type="entry name" value="Glycosyl_Hydrlase_16"/>
</dbReference>
<reference evidence="4 5" key="1">
    <citation type="submission" date="2019-01" db="EMBL/GenBank/DDBJ databases">
        <title>Novel species of Nocardioides.</title>
        <authorList>
            <person name="Liu Q."/>
            <person name="Xin Y.-H."/>
        </authorList>
    </citation>
    <scope>NUCLEOTIDE SEQUENCE [LARGE SCALE GENOMIC DNA]</scope>
    <source>
        <strain evidence="4 5">CGMCC 4.6882</strain>
    </source>
</reference>
<dbReference type="AlphaFoldDB" id="A0A4Q2RVY1"/>
<accession>A0A4Q2RVY1</accession>
<organism evidence="4 5">
    <name type="scientific">Nocardioides oleivorans</name>
    <dbReference type="NCBI Taxonomy" id="273676"/>
    <lineage>
        <taxon>Bacteria</taxon>
        <taxon>Bacillati</taxon>
        <taxon>Actinomycetota</taxon>
        <taxon>Actinomycetes</taxon>
        <taxon>Propionibacteriales</taxon>
        <taxon>Nocardioidaceae</taxon>
        <taxon>Nocardioides</taxon>
    </lineage>
</organism>
<keyword evidence="4" id="KW-0378">Hydrolase</keyword>
<evidence type="ECO:0000259" key="3">
    <source>
        <dbReference type="PROSITE" id="PS51762"/>
    </source>
</evidence>
<comment type="similarity">
    <text evidence="1">Belongs to the glycosyl hydrolase 16 family.</text>
</comment>
<dbReference type="GO" id="GO:0004553">
    <property type="term" value="F:hydrolase activity, hydrolyzing O-glycosyl compounds"/>
    <property type="evidence" value="ECO:0007669"/>
    <property type="project" value="InterPro"/>
</dbReference>
<dbReference type="GO" id="GO:0005975">
    <property type="term" value="P:carbohydrate metabolic process"/>
    <property type="evidence" value="ECO:0007669"/>
    <property type="project" value="InterPro"/>
</dbReference>
<proteinExistence type="inferred from homology"/>
<dbReference type="Gene3D" id="2.60.120.200">
    <property type="match status" value="1"/>
</dbReference>
<protein>
    <submittedName>
        <fullName evidence="4">Glycosyl hydrolase family protein</fullName>
    </submittedName>
</protein>
<feature type="signal peptide" evidence="2">
    <location>
        <begin position="1"/>
        <end position="27"/>
    </location>
</feature>
<dbReference type="EMBL" id="SDWT01000002">
    <property type="protein sequence ID" value="RYB92095.1"/>
    <property type="molecule type" value="Genomic_DNA"/>
</dbReference>
<dbReference type="Pfam" id="PF00722">
    <property type="entry name" value="Glyco_hydro_16"/>
    <property type="match status" value="1"/>
</dbReference>
<name>A0A4Q2RVY1_9ACTN</name>
<dbReference type="RefSeq" id="WP_129401759.1">
    <property type="nucleotide sequence ID" value="NZ_SDWT01000002.1"/>
</dbReference>
<dbReference type="PANTHER" id="PTHR10963">
    <property type="entry name" value="GLYCOSYL HYDROLASE-RELATED"/>
    <property type="match status" value="1"/>
</dbReference>
<dbReference type="InterPro" id="IPR013320">
    <property type="entry name" value="ConA-like_dom_sf"/>
</dbReference>